<keyword evidence="7 11" id="KW-0630">Potassium</keyword>
<evidence type="ECO:0000256" key="11">
    <source>
        <dbReference type="HAMAP-Rule" id="MF_00276"/>
    </source>
</evidence>
<protein>
    <recommendedName>
        <fullName evidence="11">Potassium-transporting ATPase KdpC subunit</fullName>
    </recommendedName>
    <alternativeName>
        <fullName evidence="11">ATP phosphohydrolase [potassium-transporting] C chain</fullName>
    </alternativeName>
    <alternativeName>
        <fullName evidence="11">Potassium-binding and translocating subunit C</fullName>
    </alternativeName>
    <alternativeName>
        <fullName evidence="11">Potassium-translocating ATPase C chain</fullName>
    </alternativeName>
</protein>
<keyword evidence="4 11" id="KW-0812">Transmembrane</keyword>
<sequence>MLKHLRPAFSLVILMTIITGVAYPYAMTGVAKVAAPAKADGSLLAKDGQIVGSALIGQNFASDRYFWPRPSATSPNPYDPTASGGSNLGPTAAKLKDRVAGDVDKLKKTGISTPIPADAVTASGSGLDPDITPAYALAQIDRVAKARGIETGKVSDLVNAQIENRLFGFIGEPHVNVLSLNMALDALKS</sequence>
<dbReference type="EMBL" id="JBEPMB010000003">
    <property type="protein sequence ID" value="MET3614149.1"/>
    <property type="molecule type" value="Genomic_DNA"/>
</dbReference>
<keyword evidence="5 11" id="KW-0547">Nucleotide-binding</keyword>
<evidence type="ECO:0000313" key="12">
    <source>
        <dbReference type="EMBL" id="MET3614149.1"/>
    </source>
</evidence>
<evidence type="ECO:0000256" key="9">
    <source>
        <dbReference type="ARBA" id="ARBA00023065"/>
    </source>
</evidence>
<keyword evidence="6 11" id="KW-0067">ATP-binding</keyword>
<keyword evidence="13" id="KW-1185">Reference proteome</keyword>
<dbReference type="InterPro" id="IPR003820">
    <property type="entry name" value="KdpC"/>
</dbReference>
<proteinExistence type="inferred from homology"/>
<evidence type="ECO:0000256" key="5">
    <source>
        <dbReference type="ARBA" id="ARBA00022741"/>
    </source>
</evidence>
<comment type="similarity">
    <text evidence="11">Belongs to the KdpC family.</text>
</comment>
<comment type="subunit">
    <text evidence="11">The system is composed of three essential subunits: KdpA, KdpB and KdpC.</text>
</comment>
<dbReference type="Pfam" id="PF02669">
    <property type="entry name" value="KdpC"/>
    <property type="match status" value="1"/>
</dbReference>
<dbReference type="NCBIfam" id="NF001454">
    <property type="entry name" value="PRK00315.1"/>
    <property type="match status" value="1"/>
</dbReference>
<evidence type="ECO:0000256" key="7">
    <source>
        <dbReference type="ARBA" id="ARBA00022958"/>
    </source>
</evidence>
<evidence type="ECO:0000256" key="8">
    <source>
        <dbReference type="ARBA" id="ARBA00022989"/>
    </source>
</evidence>
<dbReference type="HAMAP" id="MF_00276">
    <property type="entry name" value="KdpC"/>
    <property type="match status" value="1"/>
</dbReference>
<evidence type="ECO:0000256" key="10">
    <source>
        <dbReference type="ARBA" id="ARBA00023136"/>
    </source>
</evidence>
<organism evidence="12 13">
    <name type="scientific">Rhizobium aquaticum</name>
    <dbReference type="NCBI Taxonomy" id="1549636"/>
    <lineage>
        <taxon>Bacteria</taxon>
        <taxon>Pseudomonadati</taxon>
        <taxon>Pseudomonadota</taxon>
        <taxon>Alphaproteobacteria</taxon>
        <taxon>Hyphomicrobiales</taxon>
        <taxon>Rhizobiaceae</taxon>
        <taxon>Rhizobium/Agrobacterium group</taxon>
        <taxon>Rhizobium</taxon>
    </lineage>
</organism>
<evidence type="ECO:0000256" key="6">
    <source>
        <dbReference type="ARBA" id="ARBA00022840"/>
    </source>
</evidence>
<keyword evidence="1 11" id="KW-0813">Transport</keyword>
<dbReference type="PIRSF" id="PIRSF001296">
    <property type="entry name" value="K_ATPase_KdpC"/>
    <property type="match status" value="1"/>
</dbReference>
<evidence type="ECO:0000256" key="4">
    <source>
        <dbReference type="ARBA" id="ARBA00022692"/>
    </source>
</evidence>
<keyword evidence="3 11" id="KW-0633">Potassium transport</keyword>
<evidence type="ECO:0000256" key="2">
    <source>
        <dbReference type="ARBA" id="ARBA00022475"/>
    </source>
</evidence>
<comment type="function">
    <text evidence="11">Part of the high-affinity ATP-driven potassium transport (or Kdp) system, which catalyzes the hydrolysis of ATP coupled with the electrogenic transport of potassium into the cytoplasm. This subunit acts as a catalytic chaperone that increases the ATP-binding affinity of the ATP-hydrolyzing subunit KdpB by the formation of a transient KdpB/KdpC/ATP ternary complex.</text>
</comment>
<evidence type="ECO:0000256" key="3">
    <source>
        <dbReference type="ARBA" id="ARBA00022538"/>
    </source>
</evidence>
<keyword evidence="10 11" id="KW-0472">Membrane</keyword>
<dbReference type="RefSeq" id="WP_354556664.1">
    <property type="nucleotide sequence ID" value="NZ_JBEPMB010000003.1"/>
</dbReference>
<keyword evidence="2 11" id="KW-1003">Cell membrane</keyword>
<dbReference type="NCBIfam" id="TIGR00681">
    <property type="entry name" value="kdpC"/>
    <property type="match status" value="1"/>
</dbReference>
<keyword evidence="9 11" id="KW-0406">Ion transport</keyword>
<dbReference type="Proteomes" id="UP001549047">
    <property type="component" value="Unassembled WGS sequence"/>
</dbReference>
<keyword evidence="8 11" id="KW-1133">Transmembrane helix</keyword>
<reference evidence="12 13" key="1">
    <citation type="submission" date="2024-06" db="EMBL/GenBank/DDBJ databases">
        <title>Genomic Encyclopedia of Type Strains, Phase IV (KMG-IV): sequencing the most valuable type-strain genomes for metagenomic binning, comparative biology and taxonomic classification.</title>
        <authorList>
            <person name="Goeker M."/>
        </authorList>
    </citation>
    <scope>NUCLEOTIDE SEQUENCE [LARGE SCALE GENOMIC DNA]</scope>
    <source>
        <strain evidence="12 13">DSM 29780</strain>
    </source>
</reference>
<dbReference type="PANTHER" id="PTHR30042:SF2">
    <property type="entry name" value="POTASSIUM-TRANSPORTING ATPASE KDPC SUBUNIT"/>
    <property type="match status" value="1"/>
</dbReference>
<evidence type="ECO:0000256" key="1">
    <source>
        <dbReference type="ARBA" id="ARBA00022448"/>
    </source>
</evidence>
<gene>
    <name evidence="11" type="primary">kdpC</name>
    <name evidence="12" type="ORF">ABID16_002486</name>
</gene>
<evidence type="ECO:0000313" key="13">
    <source>
        <dbReference type="Proteomes" id="UP001549047"/>
    </source>
</evidence>
<comment type="caution">
    <text evidence="12">The sequence shown here is derived from an EMBL/GenBank/DDBJ whole genome shotgun (WGS) entry which is preliminary data.</text>
</comment>
<comment type="subcellular location">
    <subcellularLocation>
        <location evidence="11">Cell membrane</location>
        <topology evidence="11">Single-pass membrane protein</topology>
    </subcellularLocation>
</comment>
<dbReference type="PANTHER" id="PTHR30042">
    <property type="entry name" value="POTASSIUM-TRANSPORTING ATPASE C CHAIN"/>
    <property type="match status" value="1"/>
</dbReference>
<accession>A0ABV2J2V0</accession>
<name>A0ABV2J2V0_9HYPH</name>